<keyword evidence="1" id="KW-1133">Transmembrane helix</keyword>
<dbReference type="OrthoDB" id="9806525at2"/>
<proteinExistence type="predicted"/>
<name>K9Z589_CYAAP</name>
<dbReference type="PATRIC" id="fig|755178.3.peg.1707"/>
<keyword evidence="3" id="KW-0808">Transferase</keyword>
<evidence type="ECO:0000256" key="1">
    <source>
        <dbReference type="SAM" id="Phobius"/>
    </source>
</evidence>
<dbReference type="PANTHER" id="PTHR43646">
    <property type="entry name" value="GLYCOSYLTRANSFERASE"/>
    <property type="match status" value="1"/>
</dbReference>
<keyword evidence="1" id="KW-0812">Transmembrane</keyword>
<dbReference type="Gene3D" id="3.90.550.10">
    <property type="entry name" value="Spore Coat Polysaccharide Biosynthesis Protein SpsA, Chain A"/>
    <property type="match status" value="1"/>
</dbReference>
<evidence type="ECO:0000313" key="3">
    <source>
        <dbReference type="EMBL" id="AFZ53715.1"/>
    </source>
</evidence>
<organism evidence="3 4">
    <name type="scientific">Cyanobacterium aponinum (strain PCC 10605)</name>
    <dbReference type="NCBI Taxonomy" id="755178"/>
    <lineage>
        <taxon>Bacteria</taxon>
        <taxon>Bacillati</taxon>
        <taxon>Cyanobacteriota</taxon>
        <taxon>Cyanophyceae</taxon>
        <taxon>Oscillatoriophycideae</taxon>
        <taxon>Chroococcales</taxon>
        <taxon>Geminocystaceae</taxon>
        <taxon>Cyanobacterium</taxon>
    </lineage>
</organism>
<dbReference type="AlphaFoldDB" id="K9Z589"/>
<evidence type="ECO:0000259" key="2">
    <source>
        <dbReference type="Pfam" id="PF00535"/>
    </source>
</evidence>
<reference evidence="4" key="1">
    <citation type="journal article" date="2013" name="Proc. Natl. Acad. Sci. U.S.A.">
        <title>Improving the coverage of the cyanobacterial phylum using diversity-driven genome sequencing.</title>
        <authorList>
            <person name="Shih P.M."/>
            <person name="Wu D."/>
            <person name="Latifi A."/>
            <person name="Axen S.D."/>
            <person name="Fewer D.P."/>
            <person name="Talla E."/>
            <person name="Calteau A."/>
            <person name="Cai F."/>
            <person name="Tandeau de Marsac N."/>
            <person name="Rippka R."/>
            <person name="Herdman M."/>
            <person name="Sivonen K."/>
            <person name="Coursin T."/>
            <person name="Laurent T."/>
            <person name="Goodwin L."/>
            <person name="Nolan M."/>
            <person name="Davenport K.W."/>
            <person name="Han C.S."/>
            <person name="Rubin E.M."/>
            <person name="Eisen J.A."/>
            <person name="Woyke T."/>
            <person name="Gugger M."/>
            <person name="Kerfeld C.A."/>
        </authorList>
    </citation>
    <scope>NUCLEOTIDE SEQUENCE [LARGE SCALE GENOMIC DNA]</scope>
    <source>
        <strain evidence="4">PCC 10605</strain>
    </source>
</reference>
<dbReference type="Pfam" id="PF00535">
    <property type="entry name" value="Glycos_transf_2"/>
    <property type="match status" value="1"/>
</dbReference>
<dbReference type="HOGENOM" id="CLU_038143_2_0_3"/>
<dbReference type="NCBIfam" id="TIGR03469">
    <property type="entry name" value="HpnB"/>
    <property type="match status" value="1"/>
</dbReference>
<dbReference type="Proteomes" id="UP000010480">
    <property type="component" value="Chromosome"/>
</dbReference>
<gene>
    <name evidence="3" type="ordered locus">Cyan10605_1607</name>
</gene>
<feature type="transmembrane region" description="Helical" evidence="1">
    <location>
        <begin position="315"/>
        <end position="335"/>
    </location>
</feature>
<keyword evidence="4" id="KW-1185">Reference proteome</keyword>
<feature type="transmembrane region" description="Helical" evidence="1">
    <location>
        <begin position="341"/>
        <end position="361"/>
    </location>
</feature>
<dbReference type="PANTHER" id="PTHR43646:SF3">
    <property type="entry name" value="SLR1566 PROTEIN"/>
    <property type="match status" value="1"/>
</dbReference>
<protein>
    <submittedName>
        <fullName evidence="3">Hopene-associated glycosyltransferase HpnB</fullName>
    </submittedName>
</protein>
<dbReference type="EMBL" id="CP003947">
    <property type="protein sequence ID" value="AFZ53715.1"/>
    <property type="molecule type" value="Genomic_DNA"/>
</dbReference>
<dbReference type="GO" id="GO:0016740">
    <property type="term" value="F:transferase activity"/>
    <property type="evidence" value="ECO:0007669"/>
    <property type="project" value="UniProtKB-KW"/>
</dbReference>
<dbReference type="SUPFAM" id="SSF53448">
    <property type="entry name" value="Nucleotide-diphospho-sugar transferases"/>
    <property type="match status" value="1"/>
</dbReference>
<dbReference type="InterPro" id="IPR001173">
    <property type="entry name" value="Glyco_trans_2-like"/>
</dbReference>
<dbReference type="RefSeq" id="WP_015219442.1">
    <property type="nucleotide sequence ID" value="NC_019776.1"/>
</dbReference>
<sequence>MIIFATLSLIIWIYLITARGNFWLCNQFLESQILKEKLNITIIIPARNEAENISICLESLLNQDYQGDFKIILVNDQSEDNTAQIAENLARKKNQTHRLIILNGKPLPQGWSGKLWAMSQGVEWARQNLSTDYFLFTDADIKHSVDNLSQLLAKAEKDNLDLVSLMVKLHCQSFWEKLLIPAFIFFFQKLYPFPLINNPRSKVSGAAGGCILIREKALTRIGGIEALKQALIDDCTLASLVKKSLPPNHGIWLGLSNNTVSLRKYPTLNPIWNMVARTAFTQLNYSTLLLIGTILGMFITYLISPIAFLYSLYTLNIPLLIISLITLLLMALSYYPTVKLYQLPIFYSFCLSAIAFLYTLMTIDSAFRHWQGKGGQWKGRVYGN</sequence>
<evidence type="ECO:0000313" key="4">
    <source>
        <dbReference type="Proteomes" id="UP000010480"/>
    </source>
</evidence>
<dbReference type="eggNOG" id="COG1215">
    <property type="taxonomic scope" value="Bacteria"/>
</dbReference>
<dbReference type="InterPro" id="IPR029044">
    <property type="entry name" value="Nucleotide-diphossugar_trans"/>
</dbReference>
<dbReference type="InterPro" id="IPR017832">
    <property type="entry name" value="Glyco_trans_2_hopen-assoc_HpnB"/>
</dbReference>
<feature type="domain" description="Glycosyltransferase 2-like" evidence="2">
    <location>
        <begin position="41"/>
        <end position="220"/>
    </location>
</feature>
<dbReference type="STRING" id="755178.Cyan10605_1607"/>
<feature type="transmembrane region" description="Helical" evidence="1">
    <location>
        <begin position="283"/>
        <end position="303"/>
    </location>
</feature>
<keyword evidence="1" id="KW-0472">Membrane</keyword>
<accession>K9Z589</accession>
<dbReference type="KEGG" id="can:Cyan10605_1607"/>